<feature type="compositionally biased region" description="Low complexity" evidence="1">
    <location>
        <begin position="83"/>
        <end position="92"/>
    </location>
</feature>
<reference evidence="3" key="1">
    <citation type="journal article" date="2021" name="Sci. Rep.">
        <title>Diploid genomic architecture of Nitzschia inconspicua, an elite biomass production diatom.</title>
        <authorList>
            <person name="Oliver A."/>
            <person name="Podell S."/>
            <person name="Pinowska A."/>
            <person name="Traller J.C."/>
            <person name="Smith S.R."/>
            <person name="McClure R."/>
            <person name="Beliaev A."/>
            <person name="Bohutskyi P."/>
            <person name="Hill E.A."/>
            <person name="Rabines A."/>
            <person name="Zheng H."/>
            <person name="Allen L.Z."/>
            <person name="Kuo A."/>
            <person name="Grigoriev I.V."/>
            <person name="Allen A.E."/>
            <person name="Hazlebeck D."/>
            <person name="Allen E.E."/>
        </authorList>
    </citation>
    <scope>NUCLEOTIDE SEQUENCE</scope>
    <source>
        <strain evidence="3">Hildebrandi</strain>
    </source>
</reference>
<gene>
    <name evidence="3" type="ORF">IV203_025968</name>
</gene>
<dbReference type="AlphaFoldDB" id="A0A9K3LHS0"/>
<evidence type="ECO:0000256" key="2">
    <source>
        <dbReference type="SAM" id="SignalP"/>
    </source>
</evidence>
<dbReference type="EMBL" id="JAGRRH010000012">
    <property type="protein sequence ID" value="KAG7362302.1"/>
    <property type="molecule type" value="Genomic_DNA"/>
</dbReference>
<reference evidence="3" key="2">
    <citation type="submission" date="2021-04" db="EMBL/GenBank/DDBJ databases">
        <authorList>
            <person name="Podell S."/>
        </authorList>
    </citation>
    <scope>NUCLEOTIDE SEQUENCE</scope>
    <source>
        <strain evidence="3">Hildebrandi</strain>
    </source>
</reference>
<organism evidence="3 4">
    <name type="scientific">Nitzschia inconspicua</name>
    <dbReference type="NCBI Taxonomy" id="303405"/>
    <lineage>
        <taxon>Eukaryota</taxon>
        <taxon>Sar</taxon>
        <taxon>Stramenopiles</taxon>
        <taxon>Ochrophyta</taxon>
        <taxon>Bacillariophyta</taxon>
        <taxon>Bacillariophyceae</taxon>
        <taxon>Bacillariophycidae</taxon>
        <taxon>Bacillariales</taxon>
        <taxon>Bacillariaceae</taxon>
        <taxon>Nitzschia</taxon>
    </lineage>
</organism>
<evidence type="ECO:0000313" key="4">
    <source>
        <dbReference type="Proteomes" id="UP000693970"/>
    </source>
</evidence>
<feature type="chain" id="PRO_5039891867" evidence="2">
    <location>
        <begin position="25"/>
        <end position="92"/>
    </location>
</feature>
<feature type="signal peptide" evidence="2">
    <location>
        <begin position="1"/>
        <end position="24"/>
    </location>
</feature>
<name>A0A9K3LHS0_9STRA</name>
<evidence type="ECO:0000256" key="1">
    <source>
        <dbReference type="SAM" id="MobiDB-lite"/>
    </source>
</evidence>
<keyword evidence="4" id="KW-1185">Reference proteome</keyword>
<feature type="region of interest" description="Disordered" evidence="1">
    <location>
        <begin position="61"/>
        <end position="92"/>
    </location>
</feature>
<keyword evidence="2" id="KW-0732">Signal</keyword>
<evidence type="ECO:0000313" key="3">
    <source>
        <dbReference type="EMBL" id="KAG7362302.1"/>
    </source>
</evidence>
<proteinExistence type="predicted"/>
<comment type="caution">
    <text evidence="3">The sequence shown here is derived from an EMBL/GenBank/DDBJ whole genome shotgun (WGS) entry which is preliminary data.</text>
</comment>
<accession>A0A9K3LHS0</accession>
<dbReference type="Proteomes" id="UP000693970">
    <property type="component" value="Unassembled WGS sequence"/>
</dbReference>
<protein>
    <submittedName>
        <fullName evidence="3">Uncharacterized protein</fullName>
    </submittedName>
</protein>
<sequence>MRFETSLFLAVVAIIAMFCAPIDAQLRGQSSRIRNADDHFASFYNQVDATMDSIKARRLQKADKEEKVEVEEEVEDELEEDLSLSMSLSMSL</sequence>
<feature type="compositionally biased region" description="Acidic residues" evidence="1">
    <location>
        <begin position="68"/>
        <end position="82"/>
    </location>
</feature>